<evidence type="ECO:0000259" key="13">
    <source>
        <dbReference type="Pfam" id="PF14841"/>
    </source>
</evidence>
<dbReference type="Pfam" id="PF01706">
    <property type="entry name" value="FliG_C"/>
    <property type="match status" value="1"/>
</dbReference>
<dbReference type="EMBL" id="AQQW01000012">
    <property type="protein sequence ID" value="ETW11459.1"/>
    <property type="molecule type" value="Genomic_DNA"/>
</dbReference>
<keyword evidence="15" id="KW-0969">Cilium</keyword>
<evidence type="ECO:0000256" key="2">
    <source>
        <dbReference type="ARBA" id="ARBA00004413"/>
    </source>
</evidence>
<evidence type="ECO:0000256" key="7">
    <source>
        <dbReference type="ARBA" id="ARBA00022779"/>
    </source>
</evidence>
<dbReference type="InterPro" id="IPR023087">
    <property type="entry name" value="Flg_Motor_Flig_C"/>
</dbReference>
<sequence length="354" mass="39120">MSTATLERSSTDVPDPRASRSKDRLKGPEKAAVLFLCLGEDRGTELMKRLSEDEIRKISHAMAGLGVISAPSVEMVMREFGEAVAHGGSVVGSFAMAESMLRKVLPEDQVTALLREIRGPLQERDLWARFSSLNETSIANYLRAEHDQTAAAILANIETQVAATVLPLLGRERMVAIIERMIALDAVPQHMMKQIEETLSQDISVVAAQPTASEKQKRMADLFNRLDHAMFEELAPDLEERMPETFPKIRQKMFTFDDLARLDVQGLVRVMRGVEGNTLPLALKGAKPDVLEYFSAALPQRSRDMLQDELSTMGAVRSSEVRAAQAAMLECARALAADDVIVLPTNSEDEFLVE</sequence>
<accession>W4HFI8</accession>
<feature type="domain" description="Flagellar motor switch protein FliG C-terminal" evidence="12">
    <location>
        <begin position="238"/>
        <end position="343"/>
    </location>
</feature>
<dbReference type="PANTHER" id="PTHR30534:SF0">
    <property type="entry name" value="FLAGELLAR MOTOR SWITCH PROTEIN FLIG"/>
    <property type="match status" value="1"/>
</dbReference>
<keyword evidence="6" id="KW-0145">Chemotaxis</keyword>
<feature type="compositionally biased region" description="Basic and acidic residues" evidence="11">
    <location>
        <begin position="14"/>
        <end position="26"/>
    </location>
</feature>
<dbReference type="GO" id="GO:0005886">
    <property type="term" value="C:plasma membrane"/>
    <property type="evidence" value="ECO:0007669"/>
    <property type="project" value="UniProtKB-SubCell"/>
</dbReference>
<organism evidence="15 16">
    <name type="scientific">Roseivivax marinus</name>
    <dbReference type="NCBI Taxonomy" id="1379903"/>
    <lineage>
        <taxon>Bacteria</taxon>
        <taxon>Pseudomonadati</taxon>
        <taxon>Pseudomonadota</taxon>
        <taxon>Alphaproteobacteria</taxon>
        <taxon>Rhodobacterales</taxon>
        <taxon>Roseobacteraceae</taxon>
        <taxon>Roseivivax</taxon>
    </lineage>
</organism>
<name>W4HFI8_9RHOB</name>
<evidence type="ECO:0000259" key="14">
    <source>
        <dbReference type="Pfam" id="PF14842"/>
    </source>
</evidence>
<dbReference type="STRING" id="1379903.ATO8_17350"/>
<evidence type="ECO:0000313" key="15">
    <source>
        <dbReference type="EMBL" id="ETW11459.1"/>
    </source>
</evidence>
<dbReference type="AlphaFoldDB" id="W4HFI8"/>
<dbReference type="GO" id="GO:0071973">
    <property type="term" value="P:bacterial-type flagellum-dependent cell motility"/>
    <property type="evidence" value="ECO:0007669"/>
    <property type="project" value="InterPro"/>
</dbReference>
<keyword evidence="9" id="KW-0975">Bacterial flagellum</keyword>
<keyword evidence="15" id="KW-0966">Cell projection</keyword>
<evidence type="ECO:0000256" key="8">
    <source>
        <dbReference type="ARBA" id="ARBA00023136"/>
    </source>
</evidence>
<evidence type="ECO:0000256" key="11">
    <source>
        <dbReference type="SAM" id="MobiDB-lite"/>
    </source>
</evidence>
<evidence type="ECO:0000256" key="1">
    <source>
        <dbReference type="ARBA" id="ARBA00004117"/>
    </source>
</evidence>
<dbReference type="SUPFAM" id="SSF48029">
    <property type="entry name" value="FliG"/>
    <property type="match status" value="2"/>
</dbReference>
<dbReference type="RefSeq" id="WP_043846358.1">
    <property type="nucleotide sequence ID" value="NZ_AQQW01000012.1"/>
</dbReference>
<evidence type="ECO:0000256" key="10">
    <source>
        <dbReference type="ARBA" id="ARBA00025598"/>
    </source>
</evidence>
<feature type="region of interest" description="Disordered" evidence="11">
    <location>
        <begin position="1"/>
        <end position="26"/>
    </location>
</feature>
<comment type="similarity">
    <text evidence="3">Belongs to the FliG family.</text>
</comment>
<feature type="domain" description="Flagellar motor switch protein FliG N-terminal" evidence="14">
    <location>
        <begin position="25"/>
        <end position="124"/>
    </location>
</feature>
<comment type="caution">
    <text evidence="15">The sequence shown here is derived from an EMBL/GenBank/DDBJ whole genome shotgun (WGS) entry which is preliminary data.</text>
</comment>
<dbReference type="InterPro" id="IPR028263">
    <property type="entry name" value="FliG_N"/>
</dbReference>
<dbReference type="GO" id="GO:0003774">
    <property type="term" value="F:cytoskeletal motor activity"/>
    <property type="evidence" value="ECO:0007669"/>
    <property type="project" value="InterPro"/>
</dbReference>
<protein>
    <recommendedName>
        <fullName evidence="4">Flagellar motor switch protein FliG</fullName>
    </recommendedName>
</protein>
<dbReference type="Gene3D" id="1.10.220.30">
    <property type="match status" value="3"/>
</dbReference>
<dbReference type="Pfam" id="PF14842">
    <property type="entry name" value="FliG_N"/>
    <property type="match status" value="1"/>
</dbReference>
<comment type="function">
    <text evidence="10">FliG is one of three proteins (FliG, FliN, FliM) that forms the rotor-mounted switch complex (C ring), located at the base of the basal body. This complex interacts with the CheY and CheZ chemotaxis proteins, in addition to contacting components of the motor that determine the direction of flagellar rotation.</text>
</comment>
<feature type="compositionally biased region" description="Polar residues" evidence="11">
    <location>
        <begin position="1"/>
        <end position="12"/>
    </location>
</feature>
<dbReference type="Pfam" id="PF14841">
    <property type="entry name" value="FliG_M"/>
    <property type="match status" value="1"/>
</dbReference>
<dbReference type="PRINTS" id="PR00954">
    <property type="entry name" value="FLGMOTORFLIG"/>
</dbReference>
<keyword evidence="15" id="KW-0282">Flagellum</keyword>
<dbReference type="InterPro" id="IPR032779">
    <property type="entry name" value="FliG_M"/>
</dbReference>
<evidence type="ECO:0000256" key="6">
    <source>
        <dbReference type="ARBA" id="ARBA00022500"/>
    </source>
</evidence>
<evidence type="ECO:0000259" key="12">
    <source>
        <dbReference type="Pfam" id="PF01706"/>
    </source>
</evidence>
<feature type="domain" description="Flagellar motor switch protein FliG middle" evidence="13">
    <location>
        <begin position="136"/>
        <end position="209"/>
    </location>
</feature>
<proteinExistence type="inferred from homology"/>
<keyword evidence="5" id="KW-1003">Cell membrane</keyword>
<dbReference type="InterPro" id="IPR000090">
    <property type="entry name" value="Flg_Motor_Flig"/>
</dbReference>
<comment type="subcellular location">
    <subcellularLocation>
        <location evidence="1">Bacterial flagellum basal body</location>
    </subcellularLocation>
    <subcellularLocation>
        <location evidence="2">Cell membrane</location>
        <topology evidence="2">Peripheral membrane protein</topology>
        <orientation evidence="2">Cytoplasmic side</orientation>
    </subcellularLocation>
</comment>
<dbReference type="Proteomes" id="UP000019063">
    <property type="component" value="Unassembled WGS sequence"/>
</dbReference>
<keyword evidence="16" id="KW-1185">Reference proteome</keyword>
<dbReference type="GO" id="GO:0009425">
    <property type="term" value="C:bacterial-type flagellum basal body"/>
    <property type="evidence" value="ECO:0007669"/>
    <property type="project" value="UniProtKB-SubCell"/>
</dbReference>
<keyword evidence="8" id="KW-0472">Membrane</keyword>
<keyword evidence="7" id="KW-0283">Flagellar rotation</keyword>
<dbReference type="eggNOG" id="COG1536">
    <property type="taxonomic scope" value="Bacteria"/>
</dbReference>
<evidence type="ECO:0000313" key="16">
    <source>
        <dbReference type="Proteomes" id="UP000019063"/>
    </source>
</evidence>
<evidence type="ECO:0000256" key="9">
    <source>
        <dbReference type="ARBA" id="ARBA00023143"/>
    </source>
</evidence>
<dbReference type="InterPro" id="IPR011002">
    <property type="entry name" value="FliG_a-hlx"/>
</dbReference>
<dbReference type="PANTHER" id="PTHR30534">
    <property type="entry name" value="FLAGELLAR MOTOR SWITCH PROTEIN FLIG"/>
    <property type="match status" value="1"/>
</dbReference>
<evidence type="ECO:0000256" key="5">
    <source>
        <dbReference type="ARBA" id="ARBA00022475"/>
    </source>
</evidence>
<gene>
    <name evidence="15" type="primary">fliG</name>
    <name evidence="15" type="ORF">ATO8_17350</name>
</gene>
<evidence type="ECO:0000256" key="4">
    <source>
        <dbReference type="ARBA" id="ARBA00021870"/>
    </source>
</evidence>
<evidence type="ECO:0000256" key="3">
    <source>
        <dbReference type="ARBA" id="ARBA00010299"/>
    </source>
</evidence>
<dbReference type="GO" id="GO:0006935">
    <property type="term" value="P:chemotaxis"/>
    <property type="evidence" value="ECO:0007669"/>
    <property type="project" value="UniProtKB-KW"/>
</dbReference>
<reference evidence="15 16" key="1">
    <citation type="journal article" date="2014" name="Antonie Van Leeuwenhoek">
        <title>Roseivivax atlanticus sp. nov., isolated from surface seawater of the Atlantic Ocean.</title>
        <authorList>
            <person name="Li G."/>
            <person name="Lai Q."/>
            <person name="Liu X."/>
            <person name="Sun F."/>
            <person name="Shao Z."/>
        </authorList>
    </citation>
    <scope>NUCLEOTIDE SEQUENCE [LARGE SCALE GENOMIC DNA]</scope>
    <source>
        <strain evidence="15 16">22II-s10s</strain>
    </source>
</reference>